<reference evidence="2" key="1">
    <citation type="journal article" date="2019" name="Int. J. Syst. Evol. Microbiol.">
        <title>The Global Catalogue of Microorganisms (GCM) 10K type strain sequencing project: providing services to taxonomists for standard genome sequencing and annotation.</title>
        <authorList>
            <consortium name="The Broad Institute Genomics Platform"/>
            <consortium name="The Broad Institute Genome Sequencing Center for Infectious Disease"/>
            <person name="Wu L."/>
            <person name="Ma J."/>
        </authorList>
    </citation>
    <scope>NUCLEOTIDE SEQUENCE [LARGE SCALE GENOMIC DNA]</scope>
    <source>
        <strain evidence="2">JCM 16950</strain>
    </source>
</reference>
<keyword evidence="2" id="KW-1185">Reference proteome</keyword>
<gene>
    <name evidence="1" type="ORF">GCM10022240_27420</name>
</gene>
<proteinExistence type="predicted"/>
<evidence type="ECO:0000313" key="2">
    <source>
        <dbReference type="Proteomes" id="UP001500540"/>
    </source>
</evidence>
<organism evidence="1 2">
    <name type="scientific">Microbacterium kribbense</name>
    <dbReference type="NCBI Taxonomy" id="433645"/>
    <lineage>
        <taxon>Bacteria</taxon>
        <taxon>Bacillati</taxon>
        <taxon>Actinomycetota</taxon>
        <taxon>Actinomycetes</taxon>
        <taxon>Micrococcales</taxon>
        <taxon>Microbacteriaceae</taxon>
        <taxon>Microbacterium</taxon>
    </lineage>
</organism>
<dbReference type="Proteomes" id="UP001500540">
    <property type="component" value="Unassembled WGS sequence"/>
</dbReference>
<dbReference type="EMBL" id="BAABAF010000009">
    <property type="protein sequence ID" value="GAA3774128.1"/>
    <property type="molecule type" value="Genomic_DNA"/>
</dbReference>
<protein>
    <recommendedName>
        <fullName evidence="3">Glutaminase</fullName>
    </recommendedName>
</protein>
<evidence type="ECO:0008006" key="3">
    <source>
        <dbReference type="Google" id="ProtNLM"/>
    </source>
</evidence>
<name>A0ABP7GRN1_9MICO</name>
<accession>A0ABP7GRN1</accession>
<evidence type="ECO:0000313" key="1">
    <source>
        <dbReference type="EMBL" id="GAA3774128.1"/>
    </source>
</evidence>
<sequence length="159" mass="17265">MMDAARRRLAEADAPRERLGELVQPRRILGMTRPLKIAPGVRVWHLGALLVADDAVLATGAILRAREEVRRGFTAESQRERAALAGAARRGGFAEGEVVHYDWTRLDLDAVARGEASGPLLVIDGVPSIHWSRAGGYTGLQGYLDERIELLEHPPAGAT</sequence>
<comment type="caution">
    <text evidence="1">The sequence shown here is derived from an EMBL/GenBank/DDBJ whole genome shotgun (WGS) entry which is preliminary data.</text>
</comment>